<keyword evidence="3" id="KW-0479">Metal-binding</keyword>
<evidence type="ECO:0000256" key="5">
    <source>
        <dbReference type="ARBA" id="ARBA00022842"/>
    </source>
</evidence>
<evidence type="ECO:0000313" key="9">
    <source>
        <dbReference type="Proteomes" id="UP000824262"/>
    </source>
</evidence>
<dbReference type="CDD" id="cd24067">
    <property type="entry name" value="ASKHA_NBD_ROK_BsFRK-like"/>
    <property type="match status" value="1"/>
</dbReference>
<proteinExistence type="inferred from homology"/>
<dbReference type="PANTHER" id="PTHR42742">
    <property type="entry name" value="TRANSCRIPTIONAL REPRESSOR MPRA"/>
    <property type="match status" value="1"/>
</dbReference>
<comment type="caution">
    <text evidence="8">The sequence shown here is derived from an EMBL/GenBank/DDBJ whole genome shotgun (WGS) entry which is preliminary data.</text>
</comment>
<reference evidence="8" key="2">
    <citation type="journal article" date="2021" name="PeerJ">
        <title>Extensive microbial diversity within the chicken gut microbiome revealed by metagenomics and culture.</title>
        <authorList>
            <person name="Gilroy R."/>
            <person name="Ravi A."/>
            <person name="Getino M."/>
            <person name="Pursley I."/>
            <person name="Horton D.L."/>
            <person name="Alikhan N.F."/>
            <person name="Baker D."/>
            <person name="Gharbi K."/>
            <person name="Hall N."/>
            <person name="Watson M."/>
            <person name="Adriaenssens E.M."/>
            <person name="Foster-Nyarko E."/>
            <person name="Jarju S."/>
            <person name="Secka A."/>
            <person name="Antonio M."/>
            <person name="Oren A."/>
            <person name="Chaudhuri R.R."/>
            <person name="La Ragione R."/>
            <person name="Hildebrand F."/>
            <person name="Pallen M.J."/>
        </authorList>
    </citation>
    <scope>NUCLEOTIDE SEQUENCE</scope>
    <source>
        <strain evidence="8">ChiBcolR7-354</strain>
    </source>
</reference>
<dbReference type="Proteomes" id="UP000824262">
    <property type="component" value="Unassembled WGS sequence"/>
</dbReference>
<dbReference type="EMBL" id="DVGA01000030">
    <property type="protein sequence ID" value="HIQ78106.1"/>
    <property type="molecule type" value="Genomic_DNA"/>
</dbReference>
<comment type="cofactor">
    <cofactor evidence="1">
        <name>Mg(2+)</name>
        <dbReference type="ChEBI" id="CHEBI:18420"/>
    </cofactor>
</comment>
<dbReference type="PROSITE" id="PS01125">
    <property type="entry name" value="ROK"/>
    <property type="match status" value="1"/>
</dbReference>
<evidence type="ECO:0000256" key="3">
    <source>
        <dbReference type="ARBA" id="ARBA00022723"/>
    </source>
</evidence>
<dbReference type="Gene3D" id="3.30.420.40">
    <property type="match status" value="2"/>
</dbReference>
<comment type="similarity">
    <text evidence="2">Belongs to the ROK (NagC/XylR) family.</text>
</comment>
<dbReference type="InterPro" id="IPR049874">
    <property type="entry name" value="ROK_cs"/>
</dbReference>
<reference evidence="8" key="1">
    <citation type="submission" date="2020-10" db="EMBL/GenBank/DDBJ databases">
        <authorList>
            <person name="Gilroy R."/>
        </authorList>
    </citation>
    <scope>NUCLEOTIDE SEQUENCE</scope>
    <source>
        <strain evidence="8">ChiBcolR7-354</strain>
    </source>
</reference>
<dbReference type="SUPFAM" id="SSF53067">
    <property type="entry name" value="Actin-like ATPase domain"/>
    <property type="match status" value="1"/>
</dbReference>
<dbReference type="GO" id="GO:0008865">
    <property type="term" value="F:fructokinase activity"/>
    <property type="evidence" value="ECO:0007669"/>
    <property type="project" value="UniProtKB-EC"/>
</dbReference>
<name>A0A9D0ZEV8_9FIRM</name>
<organism evidence="8 9">
    <name type="scientific">Candidatus Scatomorpha intestinavium</name>
    <dbReference type="NCBI Taxonomy" id="2840922"/>
    <lineage>
        <taxon>Bacteria</taxon>
        <taxon>Bacillati</taxon>
        <taxon>Bacillota</taxon>
        <taxon>Clostridia</taxon>
        <taxon>Eubacteriales</taxon>
        <taxon>Candidatus Scatomorpha</taxon>
    </lineage>
</organism>
<dbReference type="Pfam" id="PF00480">
    <property type="entry name" value="ROK"/>
    <property type="match status" value="1"/>
</dbReference>
<dbReference type="InterPro" id="IPR000600">
    <property type="entry name" value="ROK"/>
</dbReference>
<evidence type="ECO:0000256" key="1">
    <source>
        <dbReference type="ARBA" id="ARBA00001946"/>
    </source>
</evidence>
<sequence>MVCAVGREDGSIVEQVSIPTTEPSRCMPQILEYFRGKDIDALGVGCFGLLDLDRDSQSYGSITTTPKLRWRNYPIMRVLGTELGVPVGIDTDVNAAALGEAAWGCTQGLACSMYITVGTGIGVGIIVDGKPHHGMIHPECGHIPVNRRADDPMTRGICPYHGNCLEGLASGPAIENRWGRSPAELAGCEAVWALEAYYLGQAVCSYIYTISPERIVFGGGVMNQKQLLPLIRSEVSRQLCGYIQGKGLNDLDSYIVPSALDGRQGVLGCLTLAVQAREEARHEV</sequence>
<accession>A0A9D0ZEV8</accession>
<dbReference type="AlphaFoldDB" id="A0A9D0ZEV8"/>
<gene>
    <name evidence="8" type="ORF">IAB77_02475</name>
</gene>
<evidence type="ECO:0000256" key="7">
    <source>
        <dbReference type="ARBA" id="ARBA00048451"/>
    </source>
</evidence>
<protein>
    <recommendedName>
        <fullName evidence="6">fructokinase</fullName>
        <ecNumber evidence="6">2.7.1.4</ecNumber>
    </recommendedName>
</protein>
<keyword evidence="5" id="KW-0460">Magnesium</keyword>
<evidence type="ECO:0000313" key="8">
    <source>
        <dbReference type="EMBL" id="HIQ78106.1"/>
    </source>
</evidence>
<evidence type="ECO:0000256" key="2">
    <source>
        <dbReference type="ARBA" id="ARBA00006479"/>
    </source>
</evidence>
<dbReference type="GO" id="GO:0046872">
    <property type="term" value="F:metal ion binding"/>
    <property type="evidence" value="ECO:0007669"/>
    <property type="project" value="UniProtKB-KW"/>
</dbReference>
<dbReference type="InterPro" id="IPR043129">
    <property type="entry name" value="ATPase_NBD"/>
</dbReference>
<dbReference type="InterPro" id="IPR051804">
    <property type="entry name" value="Carb_Metab_Reg_Kinase/Isom"/>
</dbReference>
<keyword evidence="4" id="KW-0862">Zinc</keyword>
<comment type="catalytic activity">
    <reaction evidence="7">
        <text>D-fructose + ATP = D-fructose 6-phosphate + ADP + H(+)</text>
        <dbReference type="Rhea" id="RHEA:16125"/>
        <dbReference type="ChEBI" id="CHEBI:15378"/>
        <dbReference type="ChEBI" id="CHEBI:30616"/>
        <dbReference type="ChEBI" id="CHEBI:37721"/>
        <dbReference type="ChEBI" id="CHEBI:61527"/>
        <dbReference type="ChEBI" id="CHEBI:456216"/>
        <dbReference type="EC" id="2.7.1.4"/>
    </reaction>
</comment>
<dbReference type="PANTHER" id="PTHR42742:SF3">
    <property type="entry name" value="FRUCTOKINASE"/>
    <property type="match status" value="1"/>
</dbReference>
<evidence type="ECO:0000256" key="4">
    <source>
        <dbReference type="ARBA" id="ARBA00022833"/>
    </source>
</evidence>
<evidence type="ECO:0000256" key="6">
    <source>
        <dbReference type="ARBA" id="ARBA00038887"/>
    </source>
</evidence>
<dbReference type="EC" id="2.7.1.4" evidence="6"/>